<protein>
    <submittedName>
        <fullName evidence="2">Uncharacterized protein</fullName>
    </submittedName>
</protein>
<dbReference type="Proteomes" id="UP000296049">
    <property type="component" value="Unassembled WGS sequence"/>
</dbReference>
<name>R0K6B4_ANAPL</name>
<feature type="compositionally biased region" description="Basic and acidic residues" evidence="1">
    <location>
        <begin position="654"/>
        <end position="675"/>
    </location>
</feature>
<feature type="region of interest" description="Disordered" evidence="1">
    <location>
        <begin position="654"/>
        <end position="682"/>
    </location>
</feature>
<accession>R0K6B4</accession>
<keyword evidence="3" id="KW-1185">Reference proteome</keyword>
<sequence>MKSTSAKPLQKCEAVEKVNKFWRNASGLLYFQGIQRFPAYVVRRPAFSVPAPKGAWTDFKGNLQLSVSAARRSLAVQCNKAPLPIDRGMEKQIRCMPASGEDPEEKSKQSVATSAELDMAMTTEASQKSQLLHLHNTWALRLPPNARGRVTQGMLLYALALCRSLDDRQHITSHQFSMPKSLLMPGPNGAHWFRMVLSVGSCTTHIQISLPRETLGLFLTGLYLQRGSTLQCHDIRTSGHCCEASLHVRARNYQKPQLAEGCSAPGRFLAVPLGPQGHQQWVGLRWRGQGDAAVLGNKVGSQQCATCRWTPASLREEYLYLTRGNSDHTASRDKSAGAELVLPSRGPALQQHWHRHPDGADWQIWKSQMEKVLEEPDGKSAAHGGTERPSATQRGQMDQQAGVAVLLTAQLSPGKPAIRKPHGFFIFFACRCMATHLGHISALKGESLALSHKPEQIFPLFSQLRLQKYRRTTPSCNQTCTAHYGRSHSNRLHAAKAWFNAHLHAVTQTHRWQQTWQNCLSQPKEEHTQEHGKGSQHGGLALHLGDLGHVKGRLSANCKAPAYTLAICTPPSHCRNRDTGGSLAPNPSRQAKDVTAAPMLCAFMVLYQTMAVFAVTLARCTSSNTHTPDELNKEYTGKGLCVFLKAIYSGTVHDTKGEKQPKGTPELKKSSHTEKSFNMQTGEGSDLLTDLEAIKLLATSETQKLTGELLGLYDSPAGTRAVPAPVPSLSRPSCPLSFADSAASAAPTLPLAFQQCAARSSAFVCQADPSICSAAGPIQLPCPAPAAPAPVLLWSLSLFLPSSVITSVLASHPALHLTAKPLTHSSRRTLFPDPALSFGYKQPFMGASLTSSLTFIPTPQCEADTRAPFPWPACPGSLAQRRVGKDGACSGHAPTWSLDMAVACTHTRMLGNSPGFSSAAASPGLILSRLQINGVRACTWECSCYCRGVSGHRHTGTSQRLACLLAARPGKPRAQRMQHSLLDKAQTLLPPSSMALSCPAIRIEEQEGADGSGAQREAGVKSSPGWLSAPPTALLSRGRAQAGRLAALGRVVVLAKAPCSHLVDVPAGCPLAGSCQGSLCKDGVFKQGLLAALPWQLPFCIRVQEESEGTDSAEEFTSLLSAPCCAVAFKYKIKVTPTERPSSELRFTTLMSGWLYLDCKVIGDHRCTLPIIVVFVKPANKNKNKQNFSFRLGNTRC</sequence>
<reference evidence="3" key="1">
    <citation type="journal article" date="2013" name="Nat. Genet.">
        <title>The duck genome and transcriptome provide insight into an avian influenza virus reservoir species.</title>
        <authorList>
            <person name="Huang Y."/>
            <person name="Li Y."/>
            <person name="Burt D.W."/>
            <person name="Chen H."/>
            <person name="Zhang Y."/>
            <person name="Qian W."/>
            <person name="Kim H."/>
            <person name="Gan S."/>
            <person name="Zhao Y."/>
            <person name="Li J."/>
            <person name="Yi K."/>
            <person name="Feng H."/>
            <person name="Zhu P."/>
            <person name="Li B."/>
            <person name="Liu Q."/>
            <person name="Fairley S."/>
            <person name="Magor K.E."/>
            <person name="Du Z."/>
            <person name="Hu X."/>
            <person name="Goodman L."/>
            <person name="Tafer H."/>
            <person name="Vignal A."/>
            <person name="Lee T."/>
            <person name="Kim K.W."/>
            <person name="Sheng Z."/>
            <person name="An Y."/>
            <person name="Searle S."/>
            <person name="Herrero J."/>
            <person name="Groenen M.A."/>
            <person name="Crooijmans R.P."/>
            <person name="Faraut T."/>
            <person name="Cai Q."/>
            <person name="Webster R.G."/>
            <person name="Aldridge J.R."/>
            <person name="Warren W.C."/>
            <person name="Bartschat S."/>
            <person name="Kehr S."/>
            <person name="Marz M."/>
            <person name="Stadler P.F."/>
            <person name="Smith J."/>
            <person name="Kraus R.H."/>
            <person name="Zhao Y."/>
            <person name="Ren L."/>
            <person name="Fei J."/>
            <person name="Morisson M."/>
            <person name="Kaiser P."/>
            <person name="Griffin D.K."/>
            <person name="Rao M."/>
            <person name="Pitel F."/>
            <person name="Wang J."/>
            <person name="Li N."/>
        </authorList>
    </citation>
    <scope>NUCLEOTIDE SEQUENCE [LARGE SCALE GENOMIC DNA]</scope>
</reference>
<gene>
    <name evidence="2" type="ORF">Anapl_05447</name>
</gene>
<evidence type="ECO:0000256" key="1">
    <source>
        <dbReference type="SAM" id="MobiDB-lite"/>
    </source>
</evidence>
<feature type="region of interest" description="Disordered" evidence="1">
    <location>
        <begin position="374"/>
        <end position="399"/>
    </location>
</feature>
<evidence type="ECO:0000313" key="2">
    <source>
        <dbReference type="EMBL" id="EOB05292.1"/>
    </source>
</evidence>
<dbReference type="AlphaFoldDB" id="R0K6B4"/>
<dbReference type="EMBL" id="KB742701">
    <property type="protein sequence ID" value="EOB05292.1"/>
    <property type="molecule type" value="Genomic_DNA"/>
</dbReference>
<organism evidence="2 3">
    <name type="scientific">Anas platyrhynchos</name>
    <name type="common">Mallard</name>
    <name type="synonym">Anas boschas</name>
    <dbReference type="NCBI Taxonomy" id="8839"/>
    <lineage>
        <taxon>Eukaryota</taxon>
        <taxon>Metazoa</taxon>
        <taxon>Chordata</taxon>
        <taxon>Craniata</taxon>
        <taxon>Vertebrata</taxon>
        <taxon>Euteleostomi</taxon>
        <taxon>Archelosauria</taxon>
        <taxon>Archosauria</taxon>
        <taxon>Dinosauria</taxon>
        <taxon>Saurischia</taxon>
        <taxon>Theropoda</taxon>
        <taxon>Coelurosauria</taxon>
        <taxon>Aves</taxon>
        <taxon>Neognathae</taxon>
        <taxon>Galloanserae</taxon>
        <taxon>Anseriformes</taxon>
        <taxon>Anatidae</taxon>
        <taxon>Anatinae</taxon>
        <taxon>Anas</taxon>
    </lineage>
</organism>
<proteinExistence type="predicted"/>
<feature type="compositionally biased region" description="Polar residues" evidence="1">
    <location>
        <begin position="389"/>
        <end position="399"/>
    </location>
</feature>
<evidence type="ECO:0000313" key="3">
    <source>
        <dbReference type="Proteomes" id="UP000296049"/>
    </source>
</evidence>